<feature type="region of interest" description="Disordered" evidence="1">
    <location>
        <begin position="92"/>
        <end position="112"/>
    </location>
</feature>
<feature type="region of interest" description="Disordered" evidence="1">
    <location>
        <begin position="1"/>
        <end position="29"/>
    </location>
</feature>
<sequence length="112" mass="12664">MSAAASLKIEGKKPSANMTAASGSANRLASTRGSIRPMALRAANANKTVVTRLEYKKERKDQIFDPVDEWNFDILQRMNNRKLQNFHFLEAEKAEGNRDRKQVGRRDNRMAG</sequence>
<keyword evidence="3" id="KW-1185">Reference proteome</keyword>
<comment type="caution">
    <text evidence="2">The sequence shown here is derived from an EMBL/GenBank/DDBJ whole genome shotgun (WGS) entry which is preliminary data.</text>
</comment>
<evidence type="ECO:0000313" key="2">
    <source>
        <dbReference type="EMBL" id="MDG0808809.1"/>
    </source>
</evidence>
<name>A0A9X4KU26_9BACL</name>
<organism evidence="2 3">
    <name type="scientific">Cohnella rhizosphaerae</name>
    <dbReference type="NCBI Taxonomy" id="1457232"/>
    <lineage>
        <taxon>Bacteria</taxon>
        <taxon>Bacillati</taxon>
        <taxon>Bacillota</taxon>
        <taxon>Bacilli</taxon>
        <taxon>Bacillales</taxon>
        <taxon>Paenibacillaceae</taxon>
        <taxon>Cohnella</taxon>
    </lineage>
</organism>
<protein>
    <submittedName>
        <fullName evidence="2">Uncharacterized protein</fullName>
    </submittedName>
</protein>
<dbReference type="Proteomes" id="UP001153404">
    <property type="component" value="Unassembled WGS sequence"/>
</dbReference>
<evidence type="ECO:0000256" key="1">
    <source>
        <dbReference type="SAM" id="MobiDB-lite"/>
    </source>
</evidence>
<proteinExistence type="predicted"/>
<accession>A0A9X4KU26</accession>
<gene>
    <name evidence="2" type="ORF">OMP40_04960</name>
</gene>
<evidence type="ECO:0000313" key="3">
    <source>
        <dbReference type="Proteomes" id="UP001153404"/>
    </source>
</evidence>
<dbReference type="EMBL" id="JAPDIA010000002">
    <property type="protein sequence ID" value="MDG0808809.1"/>
    <property type="molecule type" value="Genomic_DNA"/>
</dbReference>
<dbReference type="AlphaFoldDB" id="A0A9X4KU26"/>
<reference evidence="2" key="1">
    <citation type="submission" date="2022-10" db="EMBL/GenBank/DDBJ databases">
        <title>Comparative genomic analysis of Cohnella hashimotonis sp. nov., isolated from the International Space Station.</title>
        <authorList>
            <person name="Simpson A."/>
            <person name="Venkateswaran K."/>
        </authorList>
    </citation>
    <scope>NUCLEOTIDE SEQUENCE</scope>
    <source>
        <strain evidence="2">DSM 28161</strain>
    </source>
</reference>
<feature type="compositionally biased region" description="Polar residues" evidence="1">
    <location>
        <begin position="16"/>
        <end position="29"/>
    </location>
</feature>